<protein>
    <submittedName>
        <fullName evidence="3">Uncharacterized protein</fullName>
    </submittedName>
</protein>
<proteinExistence type="predicted"/>
<keyword evidence="4" id="KW-1185">Reference proteome</keyword>
<dbReference type="EMBL" id="JAULSO010000003">
    <property type="protein sequence ID" value="KAK3686115.1"/>
    <property type="molecule type" value="Genomic_DNA"/>
</dbReference>
<reference evidence="3" key="2">
    <citation type="submission" date="2023-06" db="EMBL/GenBank/DDBJ databases">
        <authorList>
            <consortium name="Lawrence Berkeley National Laboratory"/>
            <person name="Haridas S."/>
            <person name="Hensen N."/>
            <person name="Bonometti L."/>
            <person name="Westerberg I."/>
            <person name="Brannstrom I.O."/>
            <person name="Guillou S."/>
            <person name="Cros-Aarteil S."/>
            <person name="Calhoun S."/>
            <person name="Kuo A."/>
            <person name="Mondo S."/>
            <person name="Pangilinan J."/>
            <person name="Riley R."/>
            <person name="Labutti K."/>
            <person name="Andreopoulos B."/>
            <person name="Lipzen A."/>
            <person name="Chen C."/>
            <person name="Yanf M."/>
            <person name="Daum C."/>
            <person name="Ng V."/>
            <person name="Clum A."/>
            <person name="Steindorff A."/>
            <person name="Ohm R."/>
            <person name="Martin F."/>
            <person name="Silar P."/>
            <person name="Natvig D."/>
            <person name="Lalanne C."/>
            <person name="Gautier V."/>
            <person name="Ament-Velasquez S.L."/>
            <person name="Kruys A."/>
            <person name="Hutchinson M.I."/>
            <person name="Powell A.J."/>
            <person name="Barry K."/>
            <person name="Miller A.N."/>
            <person name="Grigoriev I.V."/>
            <person name="Debuchy R."/>
            <person name="Gladieux P."/>
            <person name="Thoren M.H."/>
            <person name="Johannesson H."/>
        </authorList>
    </citation>
    <scope>NUCLEOTIDE SEQUENCE</scope>
    <source>
        <strain evidence="3">CBS 314.62</strain>
    </source>
</reference>
<evidence type="ECO:0000313" key="4">
    <source>
        <dbReference type="Proteomes" id="UP001270362"/>
    </source>
</evidence>
<feature type="chain" id="PRO_5042128166" evidence="2">
    <location>
        <begin position="23"/>
        <end position="425"/>
    </location>
</feature>
<dbReference type="AlphaFoldDB" id="A0AAE0X7A0"/>
<gene>
    <name evidence="3" type="ORF">B0T22DRAFT_483020</name>
</gene>
<feature type="region of interest" description="Disordered" evidence="1">
    <location>
        <begin position="228"/>
        <end position="302"/>
    </location>
</feature>
<keyword evidence="2" id="KW-0732">Signal</keyword>
<feature type="compositionally biased region" description="Gly residues" evidence="1">
    <location>
        <begin position="249"/>
        <end position="292"/>
    </location>
</feature>
<evidence type="ECO:0000256" key="2">
    <source>
        <dbReference type="SAM" id="SignalP"/>
    </source>
</evidence>
<name>A0AAE0X7A0_9PEZI</name>
<comment type="caution">
    <text evidence="3">The sequence shown here is derived from an EMBL/GenBank/DDBJ whole genome shotgun (WGS) entry which is preliminary data.</text>
</comment>
<evidence type="ECO:0000256" key="1">
    <source>
        <dbReference type="SAM" id="MobiDB-lite"/>
    </source>
</evidence>
<accession>A0AAE0X7A0</accession>
<feature type="compositionally biased region" description="Pro residues" evidence="1">
    <location>
        <begin position="233"/>
        <end position="246"/>
    </location>
</feature>
<feature type="signal peptide" evidence="2">
    <location>
        <begin position="1"/>
        <end position="22"/>
    </location>
</feature>
<dbReference type="Proteomes" id="UP001270362">
    <property type="component" value="Unassembled WGS sequence"/>
</dbReference>
<reference evidence="3" key="1">
    <citation type="journal article" date="2023" name="Mol. Phylogenet. Evol.">
        <title>Genome-scale phylogeny and comparative genomics of the fungal order Sordariales.</title>
        <authorList>
            <person name="Hensen N."/>
            <person name="Bonometti L."/>
            <person name="Westerberg I."/>
            <person name="Brannstrom I.O."/>
            <person name="Guillou S."/>
            <person name="Cros-Aarteil S."/>
            <person name="Calhoun S."/>
            <person name="Haridas S."/>
            <person name="Kuo A."/>
            <person name="Mondo S."/>
            <person name="Pangilinan J."/>
            <person name="Riley R."/>
            <person name="LaButti K."/>
            <person name="Andreopoulos B."/>
            <person name="Lipzen A."/>
            <person name="Chen C."/>
            <person name="Yan M."/>
            <person name="Daum C."/>
            <person name="Ng V."/>
            <person name="Clum A."/>
            <person name="Steindorff A."/>
            <person name="Ohm R.A."/>
            <person name="Martin F."/>
            <person name="Silar P."/>
            <person name="Natvig D.O."/>
            <person name="Lalanne C."/>
            <person name="Gautier V."/>
            <person name="Ament-Velasquez S.L."/>
            <person name="Kruys A."/>
            <person name="Hutchinson M.I."/>
            <person name="Powell A.J."/>
            <person name="Barry K."/>
            <person name="Miller A.N."/>
            <person name="Grigoriev I.V."/>
            <person name="Debuchy R."/>
            <person name="Gladieux P."/>
            <person name="Hiltunen Thoren M."/>
            <person name="Johannesson H."/>
        </authorList>
    </citation>
    <scope>NUCLEOTIDE SEQUENCE</scope>
    <source>
        <strain evidence="3">CBS 314.62</strain>
    </source>
</reference>
<evidence type="ECO:0000313" key="3">
    <source>
        <dbReference type="EMBL" id="KAK3686115.1"/>
    </source>
</evidence>
<sequence>MASHLLLKIWVCLAVVVLHVAADAGTCTCTGIDYSNDGSYLVDGSDTSNFAFTSVFQSCDETDTIEPILVDPNGRQYNCTTLQIHENGEQQSSSCDIAYSQMSSGSWTIVLQADNVNFQAVRKFRLTVTAPDKVTITITPTVVIGVTSTAPAATTTTTFTQTSLAIGAPKTVTNHCGGSSTQTLTRWLPAPISTIDATIYRTQTDGPATTEYYLTTIGATASCHYALGQAPSVPRPDPTAPKPSVPKPRGGGGFGSGSGSGSGRGGGGGSGGGSSGGGRGGGGGGSGGGGGKHGGRSASNDGDVPVLVEIREVANAAAITSTIFETTYTVTSTETILAPAPTTVTETAYDGVTRTFIPPAQTVCDQPDLVTLTVLSAQPTQTEYDVSLVTIHTINTVWVGQTQYITYTNRAAETACWAVGGQYGV</sequence>
<organism evidence="3 4">
    <name type="scientific">Podospora appendiculata</name>
    <dbReference type="NCBI Taxonomy" id="314037"/>
    <lineage>
        <taxon>Eukaryota</taxon>
        <taxon>Fungi</taxon>
        <taxon>Dikarya</taxon>
        <taxon>Ascomycota</taxon>
        <taxon>Pezizomycotina</taxon>
        <taxon>Sordariomycetes</taxon>
        <taxon>Sordariomycetidae</taxon>
        <taxon>Sordariales</taxon>
        <taxon>Podosporaceae</taxon>
        <taxon>Podospora</taxon>
    </lineage>
</organism>